<gene>
    <name evidence="3" type="ORF">CEUSTIGMA_g9852.t1</name>
</gene>
<evidence type="ECO:0000256" key="2">
    <source>
        <dbReference type="SAM" id="MobiDB-lite"/>
    </source>
</evidence>
<proteinExistence type="predicted"/>
<reference evidence="3 4" key="1">
    <citation type="submission" date="2017-08" db="EMBL/GenBank/DDBJ databases">
        <title>Acidophilic green algal genome provides insights into adaptation to an acidic environment.</title>
        <authorList>
            <person name="Hirooka S."/>
            <person name="Hirose Y."/>
            <person name="Kanesaki Y."/>
            <person name="Higuchi S."/>
            <person name="Fujiwara T."/>
            <person name="Onuma R."/>
            <person name="Era A."/>
            <person name="Ohbayashi R."/>
            <person name="Uzuka A."/>
            <person name="Nozaki H."/>
            <person name="Yoshikawa H."/>
            <person name="Miyagishima S.Y."/>
        </authorList>
    </citation>
    <scope>NUCLEOTIDE SEQUENCE [LARGE SCALE GENOMIC DNA]</scope>
    <source>
        <strain evidence="3 4">NIES-2499</strain>
    </source>
</reference>
<dbReference type="SUPFAM" id="SSF46966">
    <property type="entry name" value="Spectrin repeat"/>
    <property type="match status" value="1"/>
</dbReference>
<feature type="compositionally biased region" description="Low complexity" evidence="2">
    <location>
        <begin position="422"/>
        <end position="434"/>
    </location>
</feature>
<evidence type="ECO:0000313" key="4">
    <source>
        <dbReference type="Proteomes" id="UP000232323"/>
    </source>
</evidence>
<organism evidence="3 4">
    <name type="scientific">Chlamydomonas eustigma</name>
    <dbReference type="NCBI Taxonomy" id="1157962"/>
    <lineage>
        <taxon>Eukaryota</taxon>
        <taxon>Viridiplantae</taxon>
        <taxon>Chlorophyta</taxon>
        <taxon>core chlorophytes</taxon>
        <taxon>Chlorophyceae</taxon>
        <taxon>CS clade</taxon>
        <taxon>Chlamydomonadales</taxon>
        <taxon>Chlamydomonadaceae</taxon>
        <taxon>Chlamydomonas</taxon>
    </lineage>
</organism>
<accession>A0A250XH69</accession>
<evidence type="ECO:0000313" key="3">
    <source>
        <dbReference type="EMBL" id="GAX82424.1"/>
    </source>
</evidence>
<comment type="caution">
    <text evidence="3">The sequence shown here is derived from an EMBL/GenBank/DDBJ whole genome shotgun (WGS) entry which is preliminary data.</text>
</comment>
<dbReference type="AlphaFoldDB" id="A0A250XH69"/>
<dbReference type="Proteomes" id="UP000232323">
    <property type="component" value="Unassembled WGS sequence"/>
</dbReference>
<protein>
    <submittedName>
        <fullName evidence="3">Uncharacterized protein</fullName>
    </submittedName>
</protein>
<sequence>MPQWLPKPSSTPTFLRCSSNETTVRALTESQVELFKMKTAYARLSTLAVYRESEWLNRENGLEDEIRQLQVRSAEAERLYNDQLRSLQSAIEENQERLRELQGRHHQLKNSSADTIDGLRRMLQALERTCDELKGESERLKDKLQNAEVTEELKRRAELRAAELESALNATQDKAREMIEGLDKQWRTAGAERDKLAGQLSAASESLNQESERRKMSELEALRLAVDKQKLLTELEIERLINAPLRETNYAATTLAHVMRSSAAGSVGQHALASPGSSLHAGVPTLYEGSVNMTPTRAGEGSSYLQLRLQHGVNQGRLPVSPSLGESFANRNLTRLGRSWATTTPTAGHPHPDYLDNVERFRQRYAEVSGLLIGGSSRSGHNSQDVVVTGRSTTQANASPPGTVTFLTPQKPRVKLGGRGSPGSSKSTGKTLKY</sequence>
<feature type="region of interest" description="Disordered" evidence="2">
    <location>
        <begin position="391"/>
        <end position="434"/>
    </location>
</feature>
<name>A0A250XH69_9CHLO</name>
<evidence type="ECO:0000256" key="1">
    <source>
        <dbReference type="SAM" id="Coils"/>
    </source>
</evidence>
<dbReference type="EMBL" id="BEGY01000080">
    <property type="protein sequence ID" value="GAX82424.1"/>
    <property type="molecule type" value="Genomic_DNA"/>
</dbReference>
<feature type="coiled-coil region" evidence="1">
    <location>
        <begin position="59"/>
        <end position="174"/>
    </location>
</feature>
<dbReference type="OrthoDB" id="547915at2759"/>
<feature type="compositionally biased region" description="Polar residues" evidence="2">
    <location>
        <begin position="391"/>
        <end position="408"/>
    </location>
</feature>
<keyword evidence="4" id="KW-1185">Reference proteome</keyword>
<keyword evidence="1" id="KW-0175">Coiled coil</keyword>